<dbReference type="Proteomes" id="UP001217089">
    <property type="component" value="Unassembled WGS sequence"/>
</dbReference>
<feature type="non-terminal residue" evidence="2">
    <location>
        <position position="330"/>
    </location>
</feature>
<dbReference type="EMBL" id="JARBDR010000657">
    <property type="protein sequence ID" value="KAJ8308907.1"/>
    <property type="molecule type" value="Genomic_DNA"/>
</dbReference>
<feature type="region of interest" description="Disordered" evidence="1">
    <location>
        <begin position="114"/>
        <end position="134"/>
    </location>
</feature>
<comment type="caution">
    <text evidence="2">The sequence shown here is derived from an EMBL/GenBank/DDBJ whole genome shotgun (WGS) entry which is preliminary data.</text>
</comment>
<gene>
    <name evidence="2" type="ORF">KUTeg_013781</name>
</gene>
<reference evidence="2 3" key="1">
    <citation type="submission" date="2022-12" db="EMBL/GenBank/DDBJ databases">
        <title>Chromosome-level genome of Tegillarca granosa.</title>
        <authorList>
            <person name="Kim J."/>
        </authorList>
    </citation>
    <scope>NUCLEOTIDE SEQUENCE [LARGE SCALE GENOMIC DNA]</scope>
    <source>
        <strain evidence="2">Teg-2019</strain>
        <tissue evidence="2">Adductor muscle</tissue>
    </source>
</reference>
<organism evidence="2 3">
    <name type="scientific">Tegillarca granosa</name>
    <name type="common">Malaysian cockle</name>
    <name type="synonym">Anadara granosa</name>
    <dbReference type="NCBI Taxonomy" id="220873"/>
    <lineage>
        <taxon>Eukaryota</taxon>
        <taxon>Metazoa</taxon>
        <taxon>Spiralia</taxon>
        <taxon>Lophotrochozoa</taxon>
        <taxon>Mollusca</taxon>
        <taxon>Bivalvia</taxon>
        <taxon>Autobranchia</taxon>
        <taxon>Pteriomorphia</taxon>
        <taxon>Arcoida</taxon>
        <taxon>Arcoidea</taxon>
        <taxon>Arcidae</taxon>
        <taxon>Tegillarca</taxon>
    </lineage>
</organism>
<keyword evidence="3" id="KW-1185">Reference proteome</keyword>
<evidence type="ECO:0000313" key="2">
    <source>
        <dbReference type="EMBL" id="KAJ8308907.1"/>
    </source>
</evidence>
<proteinExistence type="predicted"/>
<feature type="compositionally biased region" description="Basic and acidic residues" evidence="1">
    <location>
        <begin position="162"/>
        <end position="177"/>
    </location>
</feature>
<evidence type="ECO:0000313" key="3">
    <source>
        <dbReference type="Proteomes" id="UP001217089"/>
    </source>
</evidence>
<evidence type="ECO:0000256" key="1">
    <source>
        <dbReference type="SAM" id="MobiDB-lite"/>
    </source>
</evidence>
<protein>
    <submittedName>
        <fullName evidence="2">Uncharacterized protein</fullName>
    </submittedName>
</protein>
<name>A0ABQ9EZ66_TEGGR</name>
<feature type="region of interest" description="Disordered" evidence="1">
    <location>
        <begin position="150"/>
        <end position="177"/>
    </location>
</feature>
<accession>A0ABQ9EZ66</accession>
<sequence>MLSKLAPEQSFIIDKKHRDNDKHNCCNCGCGAEINYGDTGIVFCQFCLQLFTSGAPDLTSRCLGFTLFVPGVEEKITVIDFREVVISNKGHEEVWHGYLDIMVSSHEEVVPKTPAMTEPVAKKCKQGSNNNLSKPKMLSISKYYQTSDTVHSTSNIEENEEHSDKNDDSKDGKSNRYRKIESPDIDTEDQAIAQAIVFSLLQKSKHPDSKMFLIPTIVISREHFRILMYDAENDVLLRSQSLGLFVTRKSKELSPTCIVILWMVLHFRIFCSGLKKVGLNEDLQDLNVVKSRFREKLTPESIKLYDSYLKSNVGSFPTTERKGHDENPYI</sequence>